<keyword evidence="6" id="KW-0915">Sodium</keyword>
<feature type="transmembrane region" description="Helical" evidence="10">
    <location>
        <begin position="235"/>
        <end position="255"/>
    </location>
</feature>
<evidence type="ECO:0000313" key="13">
    <source>
        <dbReference type="Proteomes" id="UP001589783"/>
    </source>
</evidence>
<comment type="subcellular location">
    <subcellularLocation>
        <location evidence="1">Cell membrane</location>
        <topology evidence="1">Multi-pass membrane protein</topology>
    </subcellularLocation>
</comment>
<name>A0ABV6HAB4_9ACTN</name>
<feature type="domain" description="Cation/H+ exchanger transmembrane" evidence="11">
    <location>
        <begin position="22"/>
        <end position="449"/>
    </location>
</feature>
<organism evidence="12 13">
    <name type="scientific">Gordonia phosphorivorans</name>
    <dbReference type="NCBI Taxonomy" id="1056982"/>
    <lineage>
        <taxon>Bacteria</taxon>
        <taxon>Bacillati</taxon>
        <taxon>Actinomycetota</taxon>
        <taxon>Actinomycetes</taxon>
        <taxon>Mycobacteriales</taxon>
        <taxon>Gordoniaceae</taxon>
        <taxon>Gordonia</taxon>
    </lineage>
</organism>
<keyword evidence="9" id="KW-0739">Sodium transport</keyword>
<dbReference type="Pfam" id="PF00999">
    <property type="entry name" value="Na_H_Exchanger"/>
    <property type="match status" value="1"/>
</dbReference>
<keyword evidence="2" id="KW-0813">Transport</keyword>
<evidence type="ECO:0000256" key="5">
    <source>
        <dbReference type="ARBA" id="ARBA00022989"/>
    </source>
</evidence>
<evidence type="ECO:0000259" key="11">
    <source>
        <dbReference type="Pfam" id="PF00999"/>
    </source>
</evidence>
<dbReference type="InterPro" id="IPR018422">
    <property type="entry name" value="Cation/H_exchanger_CPA1"/>
</dbReference>
<dbReference type="RefSeq" id="WP_382364917.1">
    <property type="nucleotide sequence ID" value="NZ_JBHLWV010000023.1"/>
</dbReference>
<dbReference type="Gene3D" id="6.10.140.1330">
    <property type="match status" value="1"/>
</dbReference>
<evidence type="ECO:0000256" key="4">
    <source>
        <dbReference type="ARBA" id="ARBA00022692"/>
    </source>
</evidence>
<evidence type="ECO:0000313" key="12">
    <source>
        <dbReference type="EMBL" id="MFC0315831.1"/>
    </source>
</evidence>
<feature type="transmembrane region" description="Helical" evidence="10">
    <location>
        <begin position="421"/>
        <end position="443"/>
    </location>
</feature>
<reference evidence="12 13" key="1">
    <citation type="submission" date="2024-09" db="EMBL/GenBank/DDBJ databases">
        <authorList>
            <person name="Sun Q."/>
            <person name="Mori K."/>
        </authorList>
    </citation>
    <scope>NUCLEOTIDE SEQUENCE [LARGE SCALE GENOMIC DNA]</scope>
    <source>
        <strain evidence="12 13">CCM 7957</strain>
    </source>
</reference>
<evidence type="ECO:0000256" key="2">
    <source>
        <dbReference type="ARBA" id="ARBA00022448"/>
    </source>
</evidence>
<dbReference type="InterPro" id="IPR006153">
    <property type="entry name" value="Cation/H_exchanger_TM"/>
</dbReference>
<keyword evidence="5 10" id="KW-1133">Transmembrane helix</keyword>
<evidence type="ECO:0000256" key="7">
    <source>
        <dbReference type="ARBA" id="ARBA00023065"/>
    </source>
</evidence>
<keyword evidence="7" id="KW-0406">Ion transport</keyword>
<feature type="transmembrane region" description="Helical" evidence="10">
    <location>
        <begin position="186"/>
        <end position="204"/>
    </location>
</feature>
<evidence type="ECO:0000256" key="3">
    <source>
        <dbReference type="ARBA" id="ARBA00022475"/>
    </source>
</evidence>
<dbReference type="PANTHER" id="PTHR10110">
    <property type="entry name" value="SODIUM/HYDROGEN EXCHANGER"/>
    <property type="match status" value="1"/>
</dbReference>
<feature type="transmembrane region" description="Helical" evidence="10">
    <location>
        <begin position="6"/>
        <end position="23"/>
    </location>
</feature>
<dbReference type="EMBL" id="JBHLWV010000023">
    <property type="protein sequence ID" value="MFC0315831.1"/>
    <property type="molecule type" value="Genomic_DNA"/>
</dbReference>
<gene>
    <name evidence="12" type="ORF">ACFFJD_13320</name>
</gene>
<feature type="transmembrane region" description="Helical" evidence="10">
    <location>
        <begin position="89"/>
        <end position="111"/>
    </location>
</feature>
<dbReference type="PANTHER" id="PTHR10110:SF86">
    <property type="entry name" value="SODIUM_HYDROGEN EXCHANGER 7"/>
    <property type="match status" value="1"/>
</dbReference>
<proteinExistence type="predicted"/>
<keyword evidence="3" id="KW-1003">Cell membrane</keyword>
<sequence>MTSVDAIEIAAIAVLCVLAIAAANTLAPRLRVAAPLLLVGVGVGVSFLPEVPEINVDPELVLIGLLPPLLYAAARAMPVMDFRRDFPAIGALSIVLVVVSSLLLGLFFTWILPDVDYALGVALGAILSPTDAVATSTIKRMGAPNRIVTVLSGESLFNDASALVVLRAAIAATGAGISFAGVAVSFLWALIGAVVVGAAVGWLISRLRARIRVPAVATAISFTTPYVAYLAGEVIGASGLVAAVAAGLMTGRTAVRHLSAAHRQSDVQNWQMVEVILEGGVFLLMGLELYTLLEDVSEAHDTWLHALWPAAAALVLALLIRWAFVTPLVWWLGRRARQVIASEPALSALREELREELPTERDGDDTAGSRLRRHLDRRLADIDYYRTEAIGSREGMVVVWGGLRGAVTLAAAQTLPADTPYRSLLILVAFFVAALSLTLQGGLMGPVLRRLHLPDQSADIRAERARLRGEMLDVAQRMLDDPAVVGADPLLAQQVRLFRELEAPDVDDDDSEIDALDRRLQTSREVRRLRRRVIDEQRRTLLVFRDRGTYSSGALTAELTKLDAQELGLRG</sequence>
<keyword evidence="4 10" id="KW-0812">Transmembrane</keyword>
<evidence type="ECO:0000256" key="10">
    <source>
        <dbReference type="SAM" id="Phobius"/>
    </source>
</evidence>
<feature type="transmembrane region" description="Helical" evidence="10">
    <location>
        <begin position="305"/>
        <end position="332"/>
    </location>
</feature>
<comment type="caution">
    <text evidence="12">The sequence shown here is derived from an EMBL/GenBank/DDBJ whole genome shotgun (WGS) entry which is preliminary data.</text>
</comment>
<keyword evidence="8 10" id="KW-0472">Membrane</keyword>
<evidence type="ECO:0000256" key="8">
    <source>
        <dbReference type="ARBA" id="ARBA00023136"/>
    </source>
</evidence>
<evidence type="ECO:0000256" key="1">
    <source>
        <dbReference type="ARBA" id="ARBA00004651"/>
    </source>
</evidence>
<dbReference type="Proteomes" id="UP001589783">
    <property type="component" value="Unassembled WGS sequence"/>
</dbReference>
<accession>A0ABV6HAB4</accession>
<keyword evidence="13" id="KW-1185">Reference proteome</keyword>
<protein>
    <submittedName>
        <fullName evidence="12">Cation:proton antiporter</fullName>
    </submittedName>
</protein>
<evidence type="ECO:0000256" key="9">
    <source>
        <dbReference type="ARBA" id="ARBA00023201"/>
    </source>
</evidence>
<evidence type="ECO:0000256" key="6">
    <source>
        <dbReference type="ARBA" id="ARBA00023053"/>
    </source>
</evidence>